<protein>
    <submittedName>
        <fullName evidence="1">Uncharacterized protein</fullName>
    </submittedName>
</protein>
<comment type="caution">
    <text evidence="1">The sequence shown here is derived from an EMBL/GenBank/DDBJ whole genome shotgun (WGS) entry which is preliminary data.</text>
</comment>
<proteinExistence type="predicted"/>
<gene>
    <name evidence="1" type="ORF">EZS28_036650</name>
</gene>
<name>A0A5J4UCD0_9EUKA</name>
<sequence>MSQCFQYECSDANVGFLSIRRDCYKLYFLLRNIQYGDEISSLSGDQQLPLTGTTLPLGIHARKYFFKL</sequence>
<dbReference type="EMBL" id="SNRW01017942">
    <property type="protein sequence ID" value="KAA6367823.1"/>
    <property type="molecule type" value="Genomic_DNA"/>
</dbReference>
<evidence type="ECO:0000313" key="2">
    <source>
        <dbReference type="Proteomes" id="UP000324800"/>
    </source>
</evidence>
<dbReference type="Proteomes" id="UP000324800">
    <property type="component" value="Unassembled WGS sequence"/>
</dbReference>
<accession>A0A5J4UCD0</accession>
<reference evidence="1 2" key="1">
    <citation type="submission" date="2019-03" db="EMBL/GenBank/DDBJ databases">
        <title>Single cell metagenomics reveals metabolic interactions within the superorganism composed of flagellate Streblomastix strix and complex community of Bacteroidetes bacteria on its surface.</title>
        <authorList>
            <person name="Treitli S.C."/>
            <person name="Kolisko M."/>
            <person name="Husnik F."/>
            <person name="Keeling P."/>
            <person name="Hampl V."/>
        </authorList>
    </citation>
    <scope>NUCLEOTIDE SEQUENCE [LARGE SCALE GENOMIC DNA]</scope>
    <source>
        <strain evidence="1">ST1C</strain>
    </source>
</reference>
<dbReference type="AlphaFoldDB" id="A0A5J4UCD0"/>
<organism evidence="1 2">
    <name type="scientific">Streblomastix strix</name>
    <dbReference type="NCBI Taxonomy" id="222440"/>
    <lineage>
        <taxon>Eukaryota</taxon>
        <taxon>Metamonada</taxon>
        <taxon>Preaxostyla</taxon>
        <taxon>Oxymonadida</taxon>
        <taxon>Streblomastigidae</taxon>
        <taxon>Streblomastix</taxon>
    </lineage>
</organism>
<evidence type="ECO:0000313" key="1">
    <source>
        <dbReference type="EMBL" id="KAA6367823.1"/>
    </source>
</evidence>